<dbReference type="EMBL" id="CP114040">
    <property type="protein sequence ID" value="WAS95969.1"/>
    <property type="molecule type" value="Genomic_DNA"/>
</dbReference>
<gene>
    <name evidence="1" type="ORF">O0S08_07370</name>
</gene>
<proteinExistence type="predicted"/>
<name>A0ABY7H9M1_9BACT</name>
<dbReference type="Proteomes" id="UP001164459">
    <property type="component" value="Chromosome"/>
</dbReference>
<keyword evidence="2" id="KW-1185">Reference proteome</keyword>
<dbReference type="Pfam" id="PF14224">
    <property type="entry name" value="DUF4331"/>
    <property type="match status" value="2"/>
</dbReference>
<evidence type="ECO:0000313" key="1">
    <source>
        <dbReference type="EMBL" id="WAS95969.1"/>
    </source>
</evidence>
<sequence>MAAICGGGWWTSNVLASDHDESPLVKMDAAQDITDLYVFESGANKTTIIVCWAGFNDSRPQPDDSGVYDGNALYTIHVDNDGDNVADLKFYWRYGTNAQDEIGIQWEGIPGADPAVSGPVESVFQAGRFARVWTGHADDPFFFDAQGYLEALDTGTVSFMSNRDFLAGYNVTAAAIEIDTDVLTGGNKIQVWATSARKM</sequence>
<dbReference type="InterPro" id="IPR025566">
    <property type="entry name" value="DUF4331"/>
</dbReference>
<dbReference type="RefSeq" id="WP_269038311.1">
    <property type="nucleotide sequence ID" value="NZ_CP114040.1"/>
</dbReference>
<evidence type="ECO:0000313" key="2">
    <source>
        <dbReference type="Proteomes" id="UP001164459"/>
    </source>
</evidence>
<accession>A0ABY7H9M1</accession>
<reference evidence="1" key="1">
    <citation type="submission" date="2022-11" db="EMBL/GenBank/DDBJ databases">
        <title>Minimal conservation of predation-associated metabolite biosynthetic gene clusters underscores biosynthetic potential of Myxococcota including descriptions for ten novel species: Archangium lansinium sp. nov., Myxococcus landrumus sp. nov., Nannocystis bai.</title>
        <authorList>
            <person name="Ahearne A."/>
            <person name="Stevens C."/>
            <person name="Dowd S."/>
        </authorList>
    </citation>
    <scope>NUCLEOTIDE SEQUENCE</scope>
    <source>
        <strain evidence="1">Fl3</strain>
    </source>
</reference>
<protein>
    <submittedName>
        <fullName evidence="1">DUF4331 family protein</fullName>
    </submittedName>
</protein>
<organism evidence="1 2">
    <name type="scientific">Nannocystis punicea</name>
    <dbReference type="NCBI Taxonomy" id="2995304"/>
    <lineage>
        <taxon>Bacteria</taxon>
        <taxon>Pseudomonadati</taxon>
        <taxon>Myxococcota</taxon>
        <taxon>Polyangia</taxon>
        <taxon>Nannocystales</taxon>
        <taxon>Nannocystaceae</taxon>
        <taxon>Nannocystis</taxon>
    </lineage>
</organism>